<reference evidence="2 3" key="1">
    <citation type="submission" date="2023-07" db="EMBL/GenBank/DDBJ databases">
        <title>Sorghum-associated microbial communities from plants grown in Nebraska, USA.</title>
        <authorList>
            <person name="Schachtman D."/>
        </authorList>
    </citation>
    <scope>NUCLEOTIDE SEQUENCE [LARGE SCALE GENOMIC DNA]</scope>
    <source>
        <strain evidence="2 3">BE316</strain>
    </source>
</reference>
<sequence>MNHKTSPLPWQQALGLTLARAVAKSRLAHAPFADTVHTAMVGPGSRWRLPARPLHTAQLGGAMTELLGVGQPGQHDGLIKRCLDHYRSHLASDDTEDDLGRALAAYLGACRQALDEQPFDATRWQATTRWLEAWVVDEMPWDDAPLAQRQDAFERFAMLAVALGEWTVQASRQGKAQQASAVWMARNSLRGQLGLDLPALSAALGRQEMPTAASPSAAPDELGAAAYRQAGPDAL</sequence>
<gene>
    <name evidence="2" type="ORF">J2X21_002543</name>
</gene>
<proteinExistence type="predicted"/>
<dbReference type="Proteomes" id="UP001180825">
    <property type="component" value="Unassembled WGS sequence"/>
</dbReference>
<protein>
    <submittedName>
        <fullName evidence="2">Uncharacterized protein</fullName>
    </submittedName>
</protein>
<accession>A0ABU2A889</accession>
<evidence type="ECO:0000256" key="1">
    <source>
        <dbReference type="SAM" id="MobiDB-lite"/>
    </source>
</evidence>
<dbReference type="EMBL" id="JAVDXV010000004">
    <property type="protein sequence ID" value="MDR7333409.1"/>
    <property type="molecule type" value="Genomic_DNA"/>
</dbReference>
<organism evidence="2 3">
    <name type="scientific">Roseateles asaccharophilus</name>
    <dbReference type="NCBI Taxonomy" id="582607"/>
    <lineage>
        <taxon>Bacteria</taxon>
        <taxon>Pseudomonadati</taxon>
        <taxon>Pseudomonadota</taxon>
        <taxon>Betaproteobacteria</taxon>
        <taxon>Burkholderiales</taxon>
        <taxon>Sphaerotilaceae</taxon>
        <taxon>Roseateles</taxon>
    </lineage>
</organism>
<feature type="region of interest" description="Disordered" evidence="1">
    <location>
        <begin position="208"/>
        <end position="235"/>
    </location>
</feature>
<dbReference type="Pfam" id="PF20388">
    <property type="entry name" value="DUF6683"/>
    <property type="match status" value="1"/>
</dbReference>
<keyword evidence="3" id="KW-1185">Reference proteome</keyword>
<name>A0ABU2A889_9BURK</name>
<evidence type="ECO:0000313" key="3">
    <source>
        <dbReference type="Proteomes" id="UP001180825"/>
    </source>
</evidence>
<evidence type="ECO:0000313" key="2">
    <source>
        <dbReference type="EMBL" id="MDR7333409.1"/>
    </source>
</evidence>
<comment type="caution">
    <text evidence="2">The sequence shown here is derived from an EMBL/GenBank/DDBJ whole genome shotgun (WGS) entry which is preliminary data.</text>
</comment>
<dbReference type="InterPro" id="IPR046505">
    <property type="entry name" value="DUF6683"/>
</dbReference>
<dbReference type="RefSeq" id="WP_310328958.1">
    <property type="nucleotide sequence ID" value="NZ_JAVDXV010000004.1"/>
</dbReference>